<gene>
    <name evidence="1" type="ORF">GA0070213_103162</name>
</gene>
<dbReference type="AlphaFoldDB" id="A0A1C5HIT4"/>
<proteinExistence type="predicted"/>
<dbReference type="EMBL" id="FMDM01000003">
    <property type="protein sequence ID" value="SCG45777.1"/>
    <property type="molecule type" value="Genomic_DNA"/>
</dbReference>
<dbReference type="OrthoDB" id="253985at2"/>
<reference evidence="2" key="1">
    <citation type="submission" date="2016-06" db="EMBL/GenBank/DDBJ databases">
        <authorList>
            <person name="Varghese N."/>
            <person name="Submissions Spin"/>
        </authorList>
    </citation>
    <scope>NUCLEOTIDE SEQUENCE [LARGE SCALE GENOMIC DNA]</scope>
    <source>
        <strain evidence="2">DSM 45647</strain>
    </source>
</reference>
<evidence type="ECO:0008006" key="3">
    <source>
        <dbReference type="Google" id="ProtNLM"/>
    </source>
</evidence>
<evidence type="ECO:0000313" key="1">
    <source>
        <dbReference type="EMBL" id="SCG45777.1"/>
    </source>
</evidence>
<name>A0A1C5HIT4_9ACTN</name>
<protein>
    <recommendedName>
        <fullName evidence="3">DUF1963 domain-containing protein</fullName>
    </recommendedName>
</protein>
<organism evidence="1 2">
    <name type="scientific">Micromonospora humi</name>
    <dbReference type="NCBI Taxonomy" id="745366"/>
    <lineage>
        <taxon>Bacteria</taxon>
        <taxon>Bacillati</taxon>
        <taxon>Actinomycetota</taxon>
        <taxon>Actinomycetes</taxon>
        <taxon>Micromonosporales</taxon>
        <taxon>Micromonosporaceae</taxon>
        <taxon>Micromonospora</taxon>
    </lineage>
</organism>
<sequence>MDLVPPDPAAEATLDAEIARQEAERAGVLLDLTDAVDAHGSELPPYSYVGGKAHLWQTDLQGIPADWRFHFQLDGGEGHGPDDAYALNFGGGTGYAFLSPDLREGRFFWDCV</sequence>
<accession>A0A1C5HIT4</accession>
<keyword evidence="2" id="KW-1185">Reference proteome</keyword>
<evidence type="ECO:0000313" key="2">
    <source>
        <dbReference type="Proteomes" id="UP000199360"/>
    </source>
</evidence>
<dbReference type="RefSeq" id="WP_091059088.1">
    <property type="nucleotide sequence ID" value="NZ_FMDM01000003.1"/>
</dbReference>
<dbReference type="Proteomes" id="UP000199360">
    <property type="component" value="Unassembled WGS sequence"/>
</dbReference>